<name>A0A6J7KZZ0_9ZZZZ</name>
<protein>
    <submittedName>
        <fullName evidence="1">Unannotated protein</fullName>
    </submittedName>
</protein>
<accession>A0A6J7KZZ0</accession>
<dbReference type="EMBL" id="CAFBNF010000299">
    <property type="protein sequence ID" value="CAB4961331.1"/>
    <property type="molecule type" value="Genomic_DNA"/>
</dbReference>
<dbReference type="Pfam" id="PF08843">
    <property type="entry name" value="AbiEii"/>
    <property type="match status" value="1"/>
</dbReference>
<gene>
    <name evidence="1" type="ORF">UFOPK3773_02009</name>
</gene>
<dbReference type="InterPro" id="IPR014942">
    <property type="entry name" value="AbiEii"/>
</dbReference>
<dbReference type="AlphaFoldDB" id="A0A6J7KZZ0"/>
<organism evidence="1">
    <name type="scientific">freshwater metagenome</name>
    <dbReference type="NCBI Taxonomy" id="449393"/>
    <lineage>
        <taxon>unclassified sequences</taxon>
        <taxon>metagenomes</taxon>
        <taxon>ecological metagenomes</taxon>
    </lineage>
</organism>
<sequence>MNESLVRLRQRPDDLLALTAATADALAIPAEFVEKDFWVVELLRSLFQPLAVSAEVTVLFKGGTSLSKGFGLTQRFSEDVDILVVPAEGIGSGRIDRELKAIISRAGADLGLDEPQVKVGPSTTGVKRNARFFYSASYPATRATEGVYLEMGTRGGTLPGLQVRPVTSYISQFLLSSGQAGTFEEEQPVQAVLLDPIRTLFEKLSALHSAAIAAEAGDSSSMARAGRHYYDVHALLVSEGLIERLSEVSIVDIMADIAEVSTHNGWAFHLRPEAGFASSPAFASLGRAVDQGRASYQAALGLIYSEPPTFESCLATIQRASAHL</sequence>
<proteinExistence type="predicted"/>
<dbReference type="Gene3D" id="3.10.450.620">
    <property type="entry name" value="JHP933, nucleotidyltransferase-like core domain"/>
    <property type="match status" value="1"/>
</dbReference>
<reference evidence="1" key="1">
    <citation type="submission" date="2020-05" db="EMBL/GenBank/DDBJ databases">
        <authorList>
            <person name="Chiriac C."/>
            <person name="Salcher M."/>
            <person name="Ghai R."/>
            <person name="Kavagutti S V."/>
        </authorList>
    </citation>
    <scope>NUCLEOTIDE SEQUENCE</scope>
</reference>
<evidence type="ECO:0000313" key="1">
    <source>
        <dbReference type="EMBL" id="CAB4961331.1"/>
    </source>
</evidence>